<protein>
    <recommendedName>
        <fullName evidence="3">Bacterial spore germination immunoglobulin-like domain-containing protein</fullName>
    </recommendedName>
</protein>
<evidence type="ECO:0000256" key="1">
    <source>
        <dbReference type="SAM" id="MobiDB-lite"/>
    </source>
</evidence>
<reference evidence="5" key="1">
    <citation type="submission" date="2017-05" db="EMBL/GenBank/DDBJ databases">
        <authorList>
            <person name="Sung H."/>
        </authorList>
    </citation>
    <scope>NUCLEOTIDE SEQUENCE [LARGE SCALE GENOMIC DNA]</scope>
    <source>
        <strain evidence="5">AR23208</strain>
    </source>
</reference>
<name>A0A1Y0IMC1_9BACL</name>
<dbReference type="Pfam" id="PF10648">
    <property type="entry name" value="Gmad2"/>
    <property type="match status" value="1"/>
</dbReference>
<gene>
    <name evidence="4" type="ORF">CBW65_11990</name>
</gene>
<dbReference type="OrthoDB" id="2381388at2"/>
<dbReference type="AlphaFoldDB" id="A0A1Y0IMC1"/>
<feature type="compositionally biased region" description="Pro residues" evidence="1">
    <location>
        <begin position="48"/>
        <end position="81"/>
    </location>
</feature>
<dbReference type="InterPro" id="IPR018911">
    <property type="entry name" value="Gmad2_Ig-like_dom"/>
</dbReference>
<accession>A0A1Y0IMC1</accession>
<dbReference type="Proteomes" id="UP000195437">
    <property type="component" value="Chromosome"/>
</dbReference>
<dbReference type="EMBL" id="CP021434">
    <property type="protein sequence ID" value="ARU61657.1"/>
    <property type="molecule type" value="Genomic_DNA"/>
</dbReference>
<keyword evidence="2" id="KW-0472">Membrane</keyword>
<evidence type="ECO:0000313" key="4">
    <source>
        <dbReference type="EMBL" id="ARU61657.1"/>
    </source>
</evidence>
<evidence type="ECO:0000256" key="2">
    <source>
        <dbReference type="SAM" id="Phobius"/>
    </source>
</evidence>
<dbReference type="RefSeq" id="WP_087457036.1">
    <property type="nucleotide sequence ID" value="NZ_CP021434.1"/>
</dbReference>
<feature type="domain" description="Bacterial spore germination immunoglobulin-like" evidence="3">
    <location>
        <begin position="127"/>
        <end position="196"/>
    </location>
</feature>
<evidence type="ECO:0000313" key="5">
    <source>
        <dbReference type="Proteomes" id="UP000195437"/>
    </source>
</evidence>
<keyword evidence="2" id="KW-0812">Transmembrane</keyword>
<proteinExistence type="predicted"/>
<evidence type="ECO:0000259" key="3">
    <source>
        <dbReference type="Pfam" id="PF10648"/>
    </source>
</evidence>
<organism evidence="4 5">
    <name type="scientific">Tumebacillus avium</name>
    <dbReference type="NCBI Taxonomy" id="1903704"/>
    <lineage>
        <taxon>Bacteria</taxon>
        <taxon>Bacillati</taxon>
        <taxon>Bacillota</taxon>
        <taxon>Bacilli</taxon>
        <taxon>Bacillales</taxon>
        <taxon>Alicyclobacillaceae</taxon>
        <taxon>Tumebacillus</taxon>
    </lineage>
</organism>
<keyword evidence="2" id="KW-1133">Transmembrane helix</keyword>
<sequence>MGNRDNKKTWLVWLSTAVIIAAVAFTGGYYFSKQSEPVVQPVKEEPVKPTPEPTPTPQPEPTPTPTTPTPQPTEPGTPQTPAPASDVFAINAYSGSGSLDIRDRGLENGAFRVKSIDWSDTSRTLYVSADMRAFEGVAYFRVKDENGTLLEPESVLRATEGAPAWSPVQAQVPLIEAYQGKVLVVEFYAKSANDGSRINILRLKIKPE</sequence>
<keyword evidence="5" id="KW-1185">Reference proteome</keyword>
<feature type="region of interest" description="Disordered" evidence="1">
    <location>
        <begin position="38"/>
        <end position="84"/>
    </location>
</feature>
<dbReference type="KEGG" id="tum:CBW65_11990"/>
<feature type="transmembrane region" description="Helical" evidence="2">
    <location>
        <begin position="12"/>
        <end position="31"/>
    </location>
</feature>